<dbReference type="AlphaFoldDB" id="A0A1M6JAB6"/>
<feature type="domain" description="Prepilin type IV endopeptidase peptidase" evidence="2">
    <location>
        <begin position="7"/>
        <end position="107"/>
    </location>
</feature>
<keyword evidence="1" id="KW-0472">Membrane</keyword>
<dbReference type="Pfam" id="PF01478">
    <property type="entry name" value="Peptidase_A24"/>
    <property type="match status" value="1"/>
</dbReference>
<evidence type="ECO:0000313" key="4">
    <source>
        <dbReference type="Proteomes" id="UP000184342"/>
    </source>
</evidence>
<accession>A0A1M6JAB6</accession>
<dbReference type="OrthoDB" id="2065643at2"/>
<gene>
    <name evidence="3" type="ORF">SAMN02745691_01953</name>
</gene>
<sequence>MAYKIIPIIFLGIHSITDIRYKKVSLMLCVISALAGLLLNILLRESDVSSRLLALLPGAGMILLGRFSRDAVGLGDGIVIMVLGLYMGVAATLAILMAGLFIAALVSLALIVFKKAGGKDRIAFVPCLFAGYLITITLGGMP</sequence>
<protein>
    <submittedName>
        <fullName evidence="3">Leader peptidase (Prepilin peptidase) / N-methyltransferase</fullName>
    </submittedName>
</protein>
<feature type="transmembrane region" description="Helical" evidence="1">
    <location>
        <begin position="122"/>
        <end position="141"/>
    </location>
</feature>
<dbReference type="GO" id="GO:0032259">
    <property type="term" value="P:methylation"/>
    <property type="evidence" value="ECO:0007669"/>
    <property type="project" value="UniProtKB-KW"/>
</dbReference>
<keyword evidence="3" id="KW-0489">Methyltransferase</keyword>
<dbReference type="GO" id="GO:0004190">
    <property type="term" value="F:aspartic-type endopeptidase activity"/>
    <property type="evidence" value="ECO:0007669"/>
    <property type="project" value="InterPro"/>
</dbReference>
<keyword evidence="1" id="KW-0812">Transmembrane</keyword>
<dbReference type="InterPro" id="IPR000045">
    <property type="entry name" value="Prepilin_IV_endopep_pep"/>
</dbReference>
<dbReference type="EMBL" id="FQYT01000021">
    <property type="protein sequence ID" value="SHJ43590.1"/>
    <property type="molecule type" value="Genomic_DNA"/>
</dbReference>
<name>A0A1M6JAB6_9FIRM</name>
<feature type="transmembrane region" description="Helical" evidence="1">
    <location>
        <begin position="24"/>
        <end position="42"/>
    </location>
</feature>
<dbReference type="Gene3D" id="1.20.120.1220">
    <property type="match status" value="1"/>
</dbReference>
<dbReference type="GO" id="GO:0008168">
    <property type="term" value="F:methyltransferase activity"/>
    <property type="evidence" value="ECO:0007669"/>
    <property type="project" value="UniProtKB-KW"/>
</dbReference>
<organism evidence="3 4">
    <name type="scientific">Parasporobacterium paucivorans DSM 15970</name>
    <dbReference type="NCBI Taxonomy" id="1122934"/>
    <lineage>
        <taxon>Bacteria</taxon>
        <taxon>Bacillati</taxon>
        <taxon>Bacillota</taxon>
        <taxon>Clostridia</taxon>
        <taxon>Lachnospirales</taxon>
        <taxon>Lachnospiraceae</taxon>
        <taxon>Parasporobacterium</taxon>
    </lineage>
</organism>
<dbReference type="RefSeq" id="WP_073994225.1">
    <property type="nucleotide sequence ID" value="NZ_FQYT01000021.1"/>
</dbReference>
<keyword evidence="4" id="KW-1185">Reference proteome</keyword>
<proteinExistence type="predicted"/>
<evidence type="ECO:0000259" key="2">
    <source>
        <dbReference type="Pfam" id="PF01478"/>
    </source>
</evidence>
<evidence type="ECO:0000313" key="3">
    <source>
        <dbReference type="EMBL" id="SHJ43590.1"/>
    </source>
</evidence>
<reference evidence="3 4" key="1">
    <citation type="submission" date="2016-11" db="EMBL/GenBank/DDBJ databases">
        <authorList>
            <person name="Jaros S."/>
            <person name="Januszkiewicz K."/>
            <person name="Wedrychowicz H."/>
        </authorList>
    </citation>
    <scope>NUCLEOTIDE SEQUENCE [LARGE SCALE GENOMIC DNA]</scope>
    <source>
        <strain evidence="3 4">DSM 15970</strain>
    </source>
</reference>
<keyword evidence="1" id="KW-1133">Transmembrane helix</keyword>
<dbReference type="STRING" id="1122934.SAMN02745691_01953"/>
<feature type="transmembrane region" description="Helical" evidence="1">
    <location>
        <begin position="95"/>
        <end position="113"/>
    </location>
</feature>
<keyword evidence="3" id="KW-0808">Transferase</keyword>
<dbReference type="Proteomes" id="UP000184342">
    <property type="component" value="Unassembled WGS sequence"/>
</dbReference>
<dbReference type="GO" id="GO:0016020">
    <property type="term" value="C:membrane"/>
    <property type="evidence" value="ECO:0007669"/>
    <property type="project" value="InterPro"/>
</dbReference>
<evidence type="ECO:0000256" key="1">
    <source>
        <dbReference type="SAM" id="Phobius"/>
    </source>
</evidence>